<feature type="signal peptide" evidence="2">
    <location>
        <begin position="1"/>
        <end position="23"/>
    </location>
</feature>
<feature type="transmembrane region" description="Helical" evidence="1">
    <location>
        <begin position="232"/>
        <end position="251"/>
    </location>
</feature>
<dbReference type="RefSeq" id="WP_171778172.1">
    <property type="nucleotide sequence ID" value="NZ_CP045273.1"/>
</dbReference>
<evidence type="ECO:0000313" key="4">
    <source>
        <dbReference type="Proteomes" id="UP000501076"/>
    </source>
</evidence>
<reference evidence="3 4" key="1">
    <citation type="submission" date="2019-10" db="EMBL/GenBank/DDBJ databases">
        <title>Complete genome sequences for adaption low water activity.</title>
        <authorList>
            <person name="Zhao L."/>
            <person name="Zhong J."/>
        </authorList>
    </citation>
    <scope>NUCLEOTIDE SEQUENCE [LARGE SCALE GENOMIC DNA]</scope>
    <source>
        <strain evidence="3 4">FDU301</strain>
        <plasmid evidence="4">pfdu301a</plasmid>
    </source>
</reference>
<keyword evidence="1" id="KW-0812">Transmembrane</keyword>
<protein>
    <submittedName>
        <fullName evidence="3">Uncharacterized protein</fullName>
    </submittedName>
</protein>
<evidence type="ECO:0000256" key="2">
    <source>
        <dbReference type="SAM" id="SignalP"/>
    </source>
</evidence>
<name>A0A6M6E4T6_PRIMG</name>
<evidence type="ECO:0000256" key="1">
    <source>
        <dbReference type="SAM" id="Phobius"/>
    </source>
</evidence>
<keyword evidence="1" id="KW-1133">Transmembrane helix</keyword>
<organism evidence="3 4">
    <name type="scientific">Priestia megaterium</name>
    <name type="common">Bacillus megaterium</name>
    <dbReference type="NCBI Taxonomy" id="1404"/>
    <lineage>
        <taxon>Bacteria</taxon>
        <taxon>Bacillati</taxon>
        <taxon>Bacillota</taxon>
        <taxon>Bacilli</taxon>
        <taxon>Bacillales</taxon>
        <taxon>Bacillaceae</taxon>
        <taxon>Priestia</taxon>
    </lineage>
</organism>
<feature type="chain" id="PRO_5026974466" evidence="2">
    <location>
        <begin position="24"/>
        <end position="254"/>
    </location>
</feature>
<keyword evidence="3" id="KW-0614">Plasmid</keyword>
<evidence type="ECO:0000313" key="3">
    <source>
        <dbReference type="EMBL" id="QJX80189.1"/>
    </source>
</evidence>
<proteinExistence type="predicted"/>
<keyword evidence="1" id="KW-0472">Membrane</keyword>
<sequence>MFKRFIPTLLLMAFLLPQQHVFAEENNIYYNKEYQYTITFPSDWYIFSTEMEQSLSPDVRENSPAMFTKEDGSSQMYIRHLSSTNNKFSLYTNLINYVEKTPKEKQKLNKVLDPISIELGRTIKSYNIDELNETVELQMIQTSSAFGEIHTTIFWKEFKGTLIELEFYHFENNEELFQEATTINNSFTISPSALSSNIKEGKMDFLNNKLLSNVGKDDTFFTKVLDVVEKPAVWMSGLGIILLLIILRIIYKLI</sequence>
<accession>A0A6M6E4T6</accession>
<dbReference type="Proteomes" id="UP000501076">
    <property type="component" value="Plasmid pFDU301A"/>
</dbReference>
<keyword evidence="2" id="KW-0732">Signal</keyword>
<dbReference type="AlphaFoldDB" id="A0A6M6E4T6"/>
<gene>
    <name evidence="3" type="ORF">FDZ14_29265</name>
</gene>
<dbReference type="EMBL" id="CP045273">
    <property type="protein sequence ID" value="QJX80189.1"/>
    <property type="molecule type" value="Genomic_DNA"/>
</dbReference>
<geneLocation type="plasmid" evidence="4">
    <name>pfdu301a</name>
</geneLocation>